<proteinExistence type="predicted"/>
<sequence>MGIDMRNSIKLLVLAVMINLGGWGLVLVAGYGIGALAGMW</sequence>
<protein>
    <submittedName>
        <fullName evidence="2">Uncharacterized protein</fullName>
    </submittedName>
</protein>
<dbReference type="Proteomes" id="UP000078386">
    <property type="component" value="Unassembled WGS sequence"/>
</dbReference>
<name>A0A1B7K133_9ENTR</name>
<comment type="caution">
    <text evidence="2">The sequence shown here is derived from an EMBL/GenBank/DDBJ whole genome shotgun (WGS) entry which is preliminary data.</text>
</comment>
<accession>A0A1B7K133</accession>
<keyword evidence="1" id="KW-0472">Membrane</keyword>
<organism evidence="2 3">
    <name type="scientific">Kluyvera georgiana ATCC 51603</name>
    <dbReference type="NCBI Taxonomy" id="1354264"/>
    <lineage>
        <taxon>Bacteria</taxon>
        <taxon>Pseudomonadati</taxon>
        <taxon>Pseudomonadota</taxon>
        <taxon>Gammaproteobacteria</taxon>
        <taxon>Enterobacterales</taxon>
        <taxon>Enterobacteriaceae</taxon>
        <taxon>Kluyvera</taxon>
    </lineage>
</organism>
<keyword evidence="1" id="KW-0812">Transmembrane</keyword>
<evidence type="ECO:0000313" key="3">
    <source>
        <dbReference type="Proteomes" id="UP000078386"/>
    </source>
</evidence>
<evidence type="ECO:0000313" key="2">
    <source>
        <dbReference type="EMBL" id="OAT53860.1"/>
    </source>
</evidence>
<dbReference type="EMBL" id="LXEU01000042">
    <property type="protein sequence ID" value="OAT53860.1"/>
    <property type="molecule type" value="Genomic_DNA"/>
</dbReference>
<evidence type="ECO:0000256" key="1">
    <source>
        <dbReference type="SAM" id="Phobius"/>
    </source>
</evidence>
<gene>
    <name evidence="2" type="ORF">M989_01985</name>
</gene>
<feature type="transmembrane region" description="Helical" evidence="1">
    <location>
        <begin position="12"/>
        <end position="37"/>
    </location>
</feature>
<dbReference type="AlphaFoldDB" id="A0A1B7K133"/>
<reference evidence="2 3" key="1">
    <citation type="submission" date="2016-04" db="EMBL/GenBank/DDBJ databases">
        <title>ATOL: Assembling a taxonomically balanced genome-scale reconstruction of the evolutionary history of the Enterobacteriaceae.</title>
        <authorList>
            <person name="Plunkett G.III."/>
            <person name="Neeno-Eckwall E.C."/>
            <person name="Glasner J.D."/>
            <person name="Perna N.T."/>
        </authorList>
    </citation>
    <scope>NUCLEOTIDE SEQUENCE [LARGE SCALE GENOMIC DNA]</scope>
    <source>
        <strain evidence="2 3">ATCC 51603</strain>
    </source>
</reference>
<keyword evidence="1" id="KW-1133">Transmembrane helix</keyword>
<keyword evidence="3" id="KW-1185">Reference proteome</keyword>
<dbReference type="PATRIC" id="fig|1354264.4.peg.2063"/>